<name>A0AAD6ZTG9_9AGAR</name>
<sequence>MQLSVVQLLSEHAPRWQDVFLASDADPSEYPTGAKGNLGRLEKLHIAGAWKRVDIFREAPRLTEITLRGENDNVPDLPWAQILTFTYFGAPAADCFSLLTHGSNIRTATFRIDSRGMDFPEPWQLASSDVRSITFELAVDTSLHVGQFFDSLTLPCLESFAFCRHDDASTQPVWAQNQFLALAHRSQFNIYLTRLEIHAVITDEELLSCLAVLSKLEELEISDSPGEDHILITDTLLRGLLYEPAATALVSHLQFLHLTSVLRFTDALYRAVVISRVEEATLESGGVFETQLWWYAARHHDVSAETLNSLAALHAEGRLGFHSGIVSPDGTAEPDSVEGQGDTSADGDDDSSADAD</sequence>
<reference evidence="2" key="1">
    <citation type="submission" date="2023-03" db="EMBL/GenBank/DDBJ databases">
        <title>Massive genome expansion in bonnet fungi (Mycena s.s.) driven by repeated elements and novel gene families across ecological guilds.</title>
        <authorList>
            <consortium name="Lawrence Berkeley National Laboratory"/>
            <person name="Harder C.B."/>
            <person name="Miyauchi S."/>
            <person name="Viragh M."/>
            <person name="Kuo A."/>
            <person name="Thoen E."/>
            <person name="Andreopoulos B."/>
            <person name="Lu D."/>
            <person name="Skrede I."/>
            <person name="Drula E."/>
            <person name="Henrissat B."/>
            <person name="Morin E."/>
            <person name="Kohler A."/>
            <person name="Barry K."/>
            <person name="LaButti K."/>
            <person name="Morin E."/>
            <person name="Salamov A."/>
            <person name="Lipzen A."/>
            <person name="Mereny Z."/>
            <person name="Hegedus B."/>
            <person name="Baldrian P."/>
            <person name="Stursova M."/>
            <person name="Weitz H."/>
            <person name="Taylor A."/>
            <person name="Grigoriev I.V."/>
            <person name="Nagy L.G."/>
            <person name="Martin F."/>
            <person name="Kauserud H."/>
        </authorList>
    </citation>
    <scope>NUCLEOTIDE SEQUENCE</scope>
    <source>
        <strain evidence="2">CBHHK002</strain>
    </source>
</reference>
<dbReference type="EMBL" id="JARIHO010000028">
    <property type="protein sequence ID" value="KAJ7339028.1"/>
    <property type="molecule type" value="Genomic_DNA"/>
</dbReference>
<dbReference type="AlphaFoldDB" id="A0AAD6ZTG9"/>
<evidence type="ECO:0000313" key="2">
    <source>
        <dbReference type="EMBL" id="KAJ7339028.1"/>
    </source>
</evidence>
<dbReference type="SUPFAM" id="SSF52047">
    <property type="entry name" value="RNI-like"/>
    <property type="match status" value="1"/>
</dbReference>
<comment type="caution">
    <text evidence="2">The sequence shown here is derived from an EMBL/GenBank/DDBJ whole genome shotgun (WGS) entry which is preliminary data.</text>
</comment>
<gene>
    <name evidence="2" type="ORF">DFH08DRAFT_1082524</name>
</gene>
<organism evidence="2 3">
    <name type="scientific">Mycena albidolilacea</name>
    <dbReference type="NCBI Taxonomy" id="1033008"/>
    <lineage>
        <taxon>Eukaryota</taxon>
        <taxon>Fungi</taxon>
        <taxon>Dikarya</taxon>
        <taxon>Basidiomycota</taxon>
        <taxon>Agaricomycotina</taxon>
        <taxon>Agaricomycetes</taxon>
        <taxon>Agaricomycetidae</taxon>
        <taxon>Agaricales</taxon>
        <taxon>Marasmiineae</taxon>
        <taxon>Mycenaceae</taxon>
        <taxon>Mycena</taxon>
    </lineage>
</organism>
<feature type="region of interest" description="Disordered" evidence="1">
    <location>
        <begin position="324"/>
        <end position="356"/>
    </location>
</feature>
<keyword evidence="3" id="KW-1185">Reference proteome</keyword>
<feature type="compositionally biased region" description="Acidic residues" evidence="1">
    <location>
        <begin position="345"/>
        <end position="356"/>
    </location>
</feature>
<proteinExistence type="predicted"/>
<dbReference type="Proteomes" id="UP001218218">
    <property type="component" value="Unassembled WGS sequence"/>
</dbReference>
<protein>
    <submittedName>
        <fullName evidence="2">Uncharacterized protein</fullName>
    </submittedName>
</protein>
<accession>A0AAD6ZTG9</accession>
<evidence type="ECO:0000256" key="1">
    <source>
        <dbReference type="SAM" id="MobiDB-lite"/>
    </source>
</evidence>
<evidence type="ECO:0000313" key="3">
    <source>
        <dbReference type="Proteomes" id="UP001218218"/>
    </source>
</evidence>